<evidence type="ECO:0000313" key="1">
    <source>
        <dbReference type="EMBL" id="KAG6976741.1"/>
    </source>
</evidence>
<gene>
    <name evidence="1" type="ORF">JG688_00001079</name>
</gene>
<comment type="caution">
    <text evidence="1">The sequence shown here is derived from an EMBL/GenBank/DDBJ whole genome shotgun (WGS) entry which is preliminary data.</text>
</comment>
<dbReference type="EMBL" id="JAENGY010000023">
    <property type="protein sequence ID" value="KAG6976741.1"/>
    <property type="molecule type" value="Genomic_DNA"/>
</dbReference>
<sequence length="161" mass="18890">MLERDFRKHNRAVHHQLMQHEEDLAVVQALMSKLRMLKQSAKRRFKTQLRPIIRQDTRWGPTFAMVHRYFALQEFLDAEDEDIMGLLPSPACNRRLKKLHVELKDIESVSKALQAEDVSLLDDRVWFDDLIAAHPTFVIYIGPRANIVDSPDFESGRRLSR</sequence>
<dbReference type="Proteomes" id="UP000709295">
    <property type="component" value="Unassembled WGS sequence"/>
</dbReference>
<name>A0A8J5MBS6_9STRA</name>
<proteinExistence type="predicted"/>
<evidence type="ECO:0000313" key="2">
    <source>
        <dbReference type="Proteomes" id="UP000709295"/>
    </source>
</evidence>
<dbReference type="PANTHER" id="PTHR40866:SF1">
    <property type="entry name" value="BED-TYPE DOMAIN-CONTAINING PROTEIN"/>
    <property type="match status" value="1"/>
</dbReference>
<dbReference type="AlphaFoldDB" id="A0A8J5MBS6"/>
<organism evidence="1 2">
    <name type="scientific">Phytophthora aleatoria</name>
    <dbReference type="NCBI Taxonomy" id="2496075"/>
    <lineage>
        <taxon>Eukaryota</taxon>
        <taxon>Sar</taxon>
        <taxon>Stramenopiles</taxon>
        <taxon>Oomycota</taxon>
        <taxon>Peronosporomycetes</taxon>
        <taxon>Peronosporales</taxon>
        <taxon>Peronosporaceae</taxon>
        <taxon>Phytophthora</taxon>
    </lineage>
</organism>
<reference evidence="1" key="1">
    <citation type="submission" date="2021-01" db="EMBL/GenBank/DDBJ databases">
        <title>Phytophthora aleatoria, a newly-described species from Pinus radiata is distinct from Phytophthora cactorum isolates based on comparative genomics.</title>
        <authorList>
            <person name="Mcdougal R."/>
            <person name="Panda P."/>
            <person name="Williams N."/>
            <person name="Studholme D.J."/>
        </authorList>
    </citation>
    <scope>NUCLEOTIDE SEQUENCE</scope>
    <source>
        <strain evidence="1">NZFS 4037</strain>
    </source>
</reference>
<dbReference type="PANTHER" id="PTHR40866">
    <property type="entry name" value="BED-TYPE DOMAIN-CONTAINING PROTEIN"/>
    <property type="match status" value="1"/>
</dbReference>
<accession>A0A8J5MBS6</accession>
<protein>
    <submittedName>
        <fullName evidence="1">Uncharacterized protein</fullName>
    </submittedName>
</protein>
<keyword evidence="2" id="KW-1185">Reference proteome</keyword>